<evidence type="ECO:0000313" key="2">
    <source>
        <dbReference type="Proteomes" id="UP000494108"/>
    </source>
</evidence>
<gene>
    <name evidence="1" type="ORF">LMG3431_02983</name>
</gene>
<evidence type="ECO:0000313" key="1">
    <source>
        <dbReference type="EMBL" id="CAB3653620.1"/>
    </source>
</evidence>
<name>A0A6S6Z724_9BURK</name>
<dbReference type="Proteomes" id="UP000494108">
    <property type="component" value="Unassembled WGS sequence"/>
</dbReference>
<reference evidence="1 2" key="1">
    <citation type="submission" date="2020-04" db="EMBL/GenBank/DDBJ databases">
        <authorList>
            <person name="De Canck E."/>
        </authorList>
    </citation>
    <scope>NUCLEOTIDE SEQUENCE [LARGE SCALE GENOMIC DNA]</scope>
    <source>
        <strain evidence="1 2">LMG 3431</strain>
    </source>
</reference>
<protein>
    <submittedName>
        <fullName evidence="1">Uncharacterized protein</fullName>
    </submittedName>
</protein>
<proteinExistence type="predicted"/>
<accession>A0A6S6Z724</accession>
<dbReference type="EMBL" id="CADIJX010000003">
    <property type="protein sequence ID" value="CAB3653620.1"/>
    <property type="molecule type" value="Genomic_DNA"/>
</dbReference>
<sequence length="45" mass="5008">MLVTPDPLYNTGIAKQILLGTREADGDIDYLRAFIDSALAHRYAQ</sequence>
<keyword evidence="2" id="KW-1185">Reference proteome</keyword>
<organism evidence="1 2">
    <name type="scientific">Achromobacter pestifer</name>
    <dbReference type="NCBI Taxonomy" id="1353889"/>
    <lineage>
        <taxon>Bacteria</taxon>
        <taxon>Pseudomonadati</taxon>
        <taxon>Pseudomonadota</taxon>
        <taxon>Betaproteobacteria</taxon>
        <taxon>Burkholderiales</taxon>
        <taxon>Alcaligenaceae</taxon>
        <taxon>Achromobacter</taxon>
    </lineage>
</organism>
<dbReference type="AlphaFoldDB" id="A0A6S6Z724"/>